<dbReference type="InterPro" id="IPR036520">
    <property type="entry name" value="UPF0759_sf"/>
</dbReference>
<evidence type="ECO:0000313" key="1">
    <source>
        <dbReference type="EMBL" id="RCV86300.1"/>
    </source>
</evidence>
<sequence length="251" mass="29788">MTKQTERSKTPIGRLRIGTSGYEYRDWKGRFYPEDMPQKAWFDYYAEQFDTVEINNTFYNLPTAETFDSWREAAPKGFEYALKFSRYGSHIKRLKDPEKSVPAFVEVAERLEKYIGPVLLQLPPRWRVRPERLDTFLEQVPSKWRWVVELRDPSWLNEDVYGVLRKHAAALCLHDMLEDHPRIITADWTYLRFHGDNYAGNYSSQLLVAKARWIIEQLQDGRDVYAYFNNTKQACGAQDALKLKRYIDDRL</sequence>
<dbReference type="RefSeq" id="WP_114488382.1">
    <property type="nucleotide sequence ID" value="NZ_CBCSHM010000074.1"/>
</dbReference>
<dbReference type="Gene3D" id="3.20.20.410">
    <property type="entry name" value="Protein of unknown function UPF0759"/>
    <property type="match status" value="1"/>
</dbReference>
<evidence type="ECO:0000313" key="2">
    <source>
        <dbReference type="Proteomes" id="UP000253204"/>
    </source>
</evidence>
<accession>A0A368TP29</accession>
<dbReference type="PANTHER" id="PTHR30348">
    <property type="entry name" value="UNCHARACTERIZED PROTEIN YECE"/>
    <property type="match status" value="1"/>
</dbReference>
<protein>
    <submittedName>
        <fullName evidence="1">DUF72 domain-containing protein</fullName>
    </submittedName>
</protein>
<dbReference type="Pfam" id="PF01904">
    <property type="entry name" value="DUF72"/>
    <property type="match status" value="1"/>
</dbReference>
<dbReference type="EMBL" id="QPIJ01000068">
    <property type="protein sequence ID" value="RCV86300.1"/>
    <property type="molecule type" value="Genomic_DNA"/>
</dbReference>
<dbReference type="Proteomes" id="UP000253204">
    <property type="component" value="Unassembled WGS sequence"/>
</dbReference>
<dbReference type="PANTHER" id="PTHR30348:SF4">
    <property type="entry name" value="DUF72 DOMAIN-CONTAINING PROTEIN"/>
    <property type="match status" value="1"/>
</dbReference>
<dbReference type="InterPro" id="IPR002763">
    <property type="entry name" value="DUF72"/>
</dbReference>
<gene>
    <name evidence="1" type="ORF">DU506_18690</name>
</gene>
<proteinExistence type="predicted"/>
<dbReference type="AlphaFoldDB" id="A0A368TP29"/>
<reference evidence="1 2" key="1">
    <citation type="submission" date="2018-07" db="EMBL/GenBank/DDBJ databases">
        <title>Halomonas rutogse sp. nov., isolated from Lake TangqianCo on Tibetan Plateau.</title>
        <authorList>
            <person name="Lu H."/>
            <person name="Xing P."/>
            <person name="Wu Q."/>
        </authorList>
    </citation>
    <scope>NUCLEOTIDE SEQUENCE [LARGE SCALE GENOMIC DNA]</scope>
    <source>
        <strain evidence="1 2">TQ8S</strain>
    </source>
</reference>
<keyword evidence="2" id="KW-1185">Reference proteome</keyword>
<dbReference type="SUPFAM" id="SSF117396">
    <property type="entry name" value="TM1631-like"/>
    <property type="match status" value="1"/>
</dbReference>
<name>A0A368TP29_9GAMM</name>
<organism evidence="1 2">
    <name type="scientific">Vreelandella rituensis</name>
    <dbReference type="NCBI Taxonomy" id="2282306"/>
    <lineage>
        <taxon>Bacteria</taxon>
        <taxon>Pseudomonadati</taxon>
        <taxon>Pseudomonadota</taxon>
        <taxon>Gammaproteobacteria</taxon>
        <taxon>Oceanospirillales</taxon>
        <taxon>Halomonadaceae</taxon>
        <taxon>Vreelandella</taxon>
    </lineage>
</organism>
<comment type="caution">
    <text evidence="1">The sequence shown here is derived from an EMBL/GenBank/DDBJ whole genome shotgun (WGS) entry which is preliminary data.</text>
</comment>
<dbReference type="OrthoDB" id="9780310at2"/>